<proteinExistence type="predicted"/>
<sequence length="196" mass="21498">MSACDTLPMSQVSLQDRDAPWTEEEYLALGETISRIELIDGSLWVSPAPNFPHQGISTMLMFQLHQPARAAGLRALPATNLRLRTGRIVIPDIVVGGGPRVVLVGEATDVVLVGEITSPSNAATDRLQKMSFYAEAGIPWYLLVEPDFTDYESVTLRLLRLADKAYLEHATAKQGETLTSDVPFPISISTEELLDF</sequence>
<name>A0ABN6CMN4_9ACTN</name>
<accession>A0ABN6CMN4</accession>
<reference evidence="2 3" key="1">
    <citation type="submission" date="2020-08" db="EMBL/GenBank/DDBJ databases">
        <title>Whole genome shotgun sequence of Actinoplanes ianthinogenes NBRC 13996.</title>
        <authorList>
            <person name="Komaki H."/>
            <person name="Tamura T."/>
        </authorList>
    </citation>
    <scope>NUCLEOTIDE SEQUENCE [LARGE SCALE GENOMIC DNA]</scope>
    <source>
        <strain evidence="2 3">NBRC 13996</strain>
    </source>
</reference>
<dbReference type="SUPFAM" id="SSF52980">
    <property type="entry name" value="Restriction endonuclease-like"/>
    <property type="match status" value="1"/>
</dbReference>
<dbReference type="CDD" id="cd06260">
    <property type="entry name" value="DUF820-like"/>
    <property type="match status" value="1"/>
</dbReference>
<dbReference type="Proteomes" id="UP000676967">
    <property type="component" value="Chromosome"/>
</dbReference>
<protein>
    <recommendedName>
        <fullName evidence="1">Putative restriction endonuclease domain-containing protein</fullName>
    </recommendedName>
</protein>
<evidence type="ECO:0000313" key="2">
    <source>
        <dbReference type="EMBL" id="BCJ46388.1"/>
    </source>
</evidence>
<dbReference type="PANTHER" id="PTHR35400">
    <property type="entry name" value="SLR1083 PROTEIN"/>
    <property type="match status" value="1"/>
</dbReference>
<dbReference type="InterPro" id="IPR011335">
    <property type="entry name" value="Restrct_endonuc-II-like"/>
</dbReference>
<organism evidence="2 3">
    <name type="scientific">Actinoplanes ianthinogenes</name>
    <dbReference type="NCBI Taxonomy" id="122358"/>
    <lineage>
        <taxon>Bacteria</taxon>
        <taxon>Bacillati</taxon>
        <taxon>Actinomycetota</taxon>
        <taxon>Actinomycetes</taxon>
        <taxon>Micromonosporales</taxon>
        <taxon>Micromonosporaceae</taxon>
        <taxon>Actinoplanes</taxon>
    </lineage>
</organism>
<evidence type="ECO:0000259" key="1">
    <source>
        <dbReference type="Pfam" id="PF05685"/>
    </source>
</evidence>
<dbReference type="Gene3D" id="3.90.1570.10">
    <property type="entry name" value="tt1808, chain A"/>
    <property type="match status" value="1"/>
</dbReference>
<dbReference type="EMBL" id="AP023356">
    <property type="protein sequence ID" value="BCJ46388.1"/>
    <property type="molecule type" value="Genomic_DNA"/>
</dbReference>
<feature type="domain" description="Putative restriction endonuclease" evidence="1">
    <location>
        <begin position="24"/>
        <end position="187"/>
    </location>
</feature>
<evidence type="ECO:0000313" key="3">
    <source>
        <dbReference type="Proteomes" id="UP000676967"/>
    </source>
</evidence>
<dbReference type="InterPro" id="IPR012296">
    <property type="entry name" value="Nuclease_put_TT1808"/>
</dbReference>
<gene>
    <name evidence="2" type="ORF">Aiant_70450</name>
</gene>
<dbReference type="Pfam" id="PF05685">
    <property type="entry name" value="Uma2"/>
    <property type="match status" value="1"/>
</dbReference>
<dbReference type="PANTHER" id="PTHR35400:SF3">
    <property type="entry name" value="SLL1072 PROTEIN"/>
    <property type="match status" value="1"/>
</dbReference>
<keyword evidence="3" id="KW-1185">Reference proteome</keyword>
<dbReference type="InterPro" id="IPR008538">
    <property type="entry name" value="Uma2"/>
</dbReference>